<organism evidence="2 3">
    <name type="scientific">Fusarium torulosum</name>
    <dbReference type="NCBI Taxonomy" id="33205"/>
    <lineage>
        <taxon>Eukaryota</taxon>
        <taxon>Fungi</taxon>
        <taxon>Dikarya</taxon>
        <taxon>Ascomycota</taxon>
        <taxon>Pezizomycotina</taxon>
        <taxon>Sordariomycetes</taxon>
        <taxon>Hypocreomycetidae</taxon>
        <taxon>Hypocreales</taxon>
        <taxon>Nectriaceae</taxon>
        <taxon>Fusarium</taxon>
    </lineage>
</organism>
<comment type="caution">
    <text evidence="2">The sequence shown here is derived from an EMBL/GenBank/DDBJ whole genome shotgun (WGS) entry which is preliminary data.</text>
</comment>
<reference evidence="2" key="1">
    <citation type="submission" date="2018-03" db="EMBL/GenBank/DDBJ databases">
        <authorList>
            <person name="Guldener U."/>
        </authorList>
    </citation>
    <scope>NUCLEOTIDE SEQUENCE</scope>
</reference>
<evidence type="ECO:0000313" key="2">
    <source>
        <dbReference type="EMBL" id="SPJ80731.1"/>
    </source>
</evidence>
<evidence type="ECO:0000256" key="1">
    <source>
        <dbReference type="SAM" id="Phobius"/>
    </source>
</evidence>
<sequence length="445" mass="52041">MGLPVIILYYLRYGWNIIKLILRSIKSVFFLTLPLTVLTIILSIIQGLVLGAWYHGTTVNHPDLLVSNMMRVKTYEWFKEPGGQNPLRIPRAPYHIQQLHNPLEWTKELGLTRPSDWNTDNVGVFTSFKDLHRRRRRFDRHSGWHHWIYLSANDQPLNETWNADPWDKAFLDLLQYRDKHELWGRSNFHYITCPGSFLCEIWSVPAPALIHFTNEPILRNTTQERSLKPIIDPVSVRVFELPLEKPVIPGTFPSQFEQMRSITASDSTYWETREKYSNFDQVRGQALKVLRKMEKKYPSTYGMLVWLEDKWVNLWGSEDVTLVIMSRHCSFIAAASSTYFGGQAWKRMQTWWKIREKSRTKGDSNTPQLATDQAAVDPVARQLQSFLDSLSEKDKEKFGKTRRGGILLDRIQKGLERNDWNSREDMIIGIEDALRMKGDNKVSRD</sequence>
<name>A0AAE8MFY1_9HYPO</name>
<feature type="transmembrane region" description="Helical" evidence="1">
    <location>
        <begin position="28"/>
        <end position="54"/>
    </location>
</feature>
<keyword evidence="1" id="KW-1133">Transmembrane helix</keyword>
<gene>
    <name evidence="2" type="ORF">FTOL_08838</name>
</gene>
<keyword evidence="1" id="KW-0472">Membrane</keyword>
<dbReference type="EMBL" id="ONZP01000318">
    <property type="protein sequence ID" value="SPJ80731.1"/>
    <property type="molecule type" value="Genomic_DNA"/>
</dbReference>
<dbReference type="AlphaFoldDB" id="A0AAE8MFY1"/>
<proteinExistence type="predicted"/>
<accession>A0AAE8MFY1</accession>
<dbReference type="Proteomes" id="UP001187734">
    <property type="component" value="Unassembled WGS sequence"/>
</dbReference>
<protein>
    <submittedName>
        <fullName evidence="2">Uncharacterized protein</fullName>
    </submittedName>
</protein>
<keyword evidence="1" id="KW-0812">Transmembrane</keyword>
<keyword evidence="3" id="KW-1185">Reference proteome</keyword>
<evidence type="ECO:0000313" key="3">
    <source>
        <dbReference type="Proteomes" id="UP001187734"/>
    </source>
</evidence>